<dbReference type="STRING" id="1348612.A0A397GDA5"/>
<dbReference type="InterPro" id="IPR000433">
    <property type="entry name" value="Znf_ZZ"/>
</dbReference>
<dbReference type="InterPro" id="IPR029071">
    <property type="entry name" value="Ubiquitin-like_domsf"/>
</dbReference>
<evidence type="ECO:0000259" key="4">
    <source>
        <dbReference type="PROSITE" id="PS50053"/>
    </source>
</evidence>
<reference evidence="5 6" key="1">
    <citation type="submission" date="2018-08" db="EMBL/GenBank/DDBJ databases">
        <title>Genome and evolution of the arbuscular mycorrhizal fungus Diversispora epigaea (formerly Glomus versiforme) and its bacterial endosymbionts.</title>
        <authorList>
            <person name="Sun X."/>
            <person name="Fei Z."/>
            <person name="Harrison M."/>
        </authorList>
    </citation>
    <scope>NUCLEOTIDE SEQUENCE [LARGE SCALE GENOMIC DNA]</scope>
    <source>
        <strain evidence="5 6">IT104</strain>
    </source>
</reference>
<comment type="caution">
    <text evidence="5">The sequence shown here is derived from an EMBL/GenBank/DDBJ whole genome shotgun (WGS) entry which is preliminary data.</text>
</comment>
<dbReference type="EMBL" id="PQFF01000457">
    <property type="protein sequence ID" value="RHZ49005.1"/>
    <property type="molecule type" value="Genomic_DNA"/>
</dbReference>
<gene>
    <name evidence="5" type="ORF">Glove_535g17</name>
</gene>
<keyword evidence="2" id="KW-0863">Zinc-finger</keyword>
<dbReference type="InterPro" id="IPR000626">
    <property type="entry name" value="Ubiquitin-like_dom"/>
</dbReference>
<dbReference type="Gene3D" id="3.10.20.90">
    <property type="entry name" value="Phosphatidylinositol 3-kinase Catalytic Subunit, Chain A, domain 1"/>
    <property type="match status" value="1"/>
</dbReference>
<dbReference type="Pfam" id="PF00240">
    <property type="entry name" value="ubiquitin"/>
    <property type="match status" value="1"/>
</dbReference>
<dbReference type="SUPFAM" id="SSF57850">
    <property type="entry name" value="RING/U-box"/>
    <property type="match status" value="1"/>
</dbReference>
<dbReference type="SUPFAM" id="SSF54236">
    <property type="entry name" value="Ubiquitin-like"/>
    <property type="match status" value="1"/>
</dbReference>
<evidence type="ECO:0000256" key="1">
    <source>
        <dbReference type="ARBA" id="ARBA00022723"/>
    </source>
</evidence>
<keyword evidence="3" id="KW-0862">Zinc</keyword>
<keyword evidence="6" id="KW-1185">Reference proteome</keyword>
<evidence type="ECO:0000256" key="2">
    <source>
        <dbReference type="ARBA" id="ARBA00022771"/>
    </source>
</evidence>
<dbReference type="Pfam" id="PF00569">
    <property type="entry name" value="ZZ"/>
    <property type="match status" value="1"/>
</dbReference>
<dbReference type="Proteomes" id="UP000266861">
    <property type="component" value="Unassembled WGS sequence"/>
</dbReference>
<protein>
    <recommendedName>
        <fullName evidence="4">Ubiquitin-like domain-containing protein</fullName>
    </recommendedName>
</protein>
<dbReference type="Gene3D" id="3.30.60.90">
    <property type="match status" value="1"/>
</dbReference>
<sequence length="140" mass="15738">MQILSKQQQRLLFAGIVLNGVHTLSHYNIQRESTLHLVLRLQNNSDIVQAGIACSYCGKNEWKGARYKCIDYSNYHLCSNCIKISNLLHNVQHHLNPVEANDISTPTPWLPPNYKSGIISPVTGLIPYFSLLRAEGVGRP</sequence>
<evidence type="ECO:0000256" key="3">
    <source>
        <dbReference type="ARBA" id="ARBA00022833"/>
    </source>
</evidence>
<dbReference type="InterPro" id="IPR050158">
    <property type="entry name" value="Ubiquitin_ubiquitin-like"/>
</dbReference>
<evidence type="ECO:0000313" key="5">
    <source>
        <dbReference type="EMBL" id="RHZ49005.1"/>
    </source>
</evidence>
<organism evidence="5 6">
    <name type="scientific">Diversispora epigaea</name>
    <dbReference type="NCBI Taxonomy" id="1348612"/>
    <lineage>
        <taxon>Eukaryota</taxon>
        <taxon>Fungi</taxon>
        <taxon>Fungi incertae sedis</taxon>
        <taxon>Mucoromycota</taxon>
        <taxon>Glomeromycotina</taxon>
        <taxon>Glomeromycetes</taxon>
        <taxon>Diversisporales</taxon>
        <taxon>Diversisporaceae</taxon>
        <taxon>Diversispora</taxon>
    </lineage>
</organism>
<dbReference type="InterPro" id="IPR043145">
    <property type="entry name" value="Znf_ZZ_sf"/>
</dbReference>
<keyword evidence="1" id="KW-0479">Metal-binding</keyword>
<dbReference type="GO" id="GO:0008270">
    <property type="term" value="F:zinc ion binding"/>
    <property type="evidence" value="ECO:0007669"/>
    <property type="project" value="UniProtKB-KW"/>
</dbReference>
<dbReference type="PROSITE" id="PS50053">
    <property type="entry name" value="UBIQUITIN_2"/>
    <property type="match status" value="1"/>
</dbReference>
<dbReference type="AlphaFoldDB" id="A0A397GDA5"/>
<name>A0A397GDA5_9GLOM</name>
<dbReference type="PANTHER" id="PTHR10666">
    <property type="entry name" value="UBIQUITIN"/>
    <property type="match status" value="1"/>
</dbReference>
<feature type="domain" description="Ubiquitin-like" evidence="4">
    <location>
        <begin position="8"/>
        <end position="44"/>
    </location>
</feature>
<proteinExistence type="predicted"/>
<dbReference type="OrthoDB" id="428577at2759"/>
<accession>A0A397GDA5</accession>
<evidence type="ECO:0000313" key="6">
    <source>
        <dbReference type="Proteomes" id="UP000266861"/>
    </source>
</evidence>